<dbReference type="AlphaFoldDB" id="A0A2U9KLS8"/>
<dbReference type="EMBL" id="RQTU01000021">
    <property type="protein sequence ID" value="RRD73794.1"/>
    <property type="molecule type" value="Genomic_DNA"/>
</dbReference>
<name>A0A2U9KLS8_ECOLX</name>
<evidence type="ECO:0000313" key="2">
    <source>
        <dbReference type="EMBL" id="RRD73794.1"/>
    </source>
</evidence>
<evidence type="ECO:0000313" key="3">
    <source>
        <dbReference type="Proteomes" id="UP000271008"/>
    </source>
</evidence>
<dbReference type="Proteomes" id="UP000447081">
    <property type="component" value="Unassembled WGS sequence"/>
</dbReference>
<reference evidence="1 4" key="2">
    <citation type="submission" date="2019-12" db="EMBL/GenBank/DDBJ databases">
        <title>Enteriobacteria Tanzani isolates_10434.</title>
        <authorList>
            <person name="Subbiah M."/>
            <person name="Call D."/>
        </authorList>
    </citation>
    <scope>NUCLEOTIDE SEQUENCE [LARGE SCALE GENOMIC DNA]</scope>
    <source>
        <strain evidence="1 4">10434wG3</strain>
    </source>
</reference>
<accession>A0A2U9KLS8</accession>
<reference evidence="2 3" key="1">
    <citation type="submission" date="2018-11" db="EMBL/GenBank/DDBJ databases">
        <title>Enterobacteriaceae from Patient.</title>
        <authorList>
            <person name="Shen C."/>
            <person name="Yang Y."/>
            <person name="Tian G."/>
        </authorList>
    </citation>
    <scope>NUCLEOTIDE SEQUENCE [LARGE SCALE GENOMIC DNA]</scope>
    <source>
        <strain evidence="2 3">GBGD28</strain>
    </source>
</reference>
<dbReference type="EMBL" id="WUIG01000001">
    <property type="protein sequence ID" value="MXJ06912.1"/>
    <property type="molecule type" value="Genomic_DNA"/>
</dbReference>
<gene>
    <name evidence="2" type="ORF">EIA08_18585</name>
    <name evidence="1" type="ORF">GRW24_00105</name>
</gene>
<proteinExistence type="predicted"/>
<protein>
    <submittedName>
        <fullName evidence="2">Uncharacterized protein</fullName>
    </submittedName>
</protein>
<organism evidence="2 3">
    <name type="scientific">Escherichia coli</name>
    <dbReference type="NCBI Taxonomy" id="562"/>
    <lineage>
        <taxon>Bacteria</taxon>
        <taxon>Pseudomonadati</taxon>
        <taxon>Pseudomonadota</taxon>
        <taxon>Gammaproteobacteria</taxon>
        <taxon>Enterobacterales</taxon>
        <taxon>Enterobacteriaceae</taxon>
        <taxon>Escherichia</taxon>
    </lineage>
</organism>
<evidence type="ECO:0000313" key="4">
    <source>
        <dbReference type="Proteomes" id="UP000447081"/>
    </source>
</evidence>
<evidence type="ECO:0000313" key="1">
    <source>
        <dbReference type="EMBL" id="MXJ06912.1"/>
    </source>
</evidence>
<comment type="caution">
    <text evidence="2">The sequence shown here is derived from an EMBL/GenBank/DDBJ whole genome shotgun (WGS) entry which is preliminary data.</text>
</comment>
<dbReference type="Proteomes" id="UP000271008">
    <property type="component" value="Unassembled WGS sequence"/>
</dbReference>
<dbReference type="RefSeq" id="WP_000378127.1">
    <property type="nucleotide sequence ID" value="NZ_JAJMNK010000381.1"/>
</dbReference>
<sequence>MDSPLMVIGIILLARVILHWPEPLCVKSMRELHMLCVKLQLKMSCSGGNFLVNSVLVDTNMDTSLLDTTQSQIVTMLNLKQRSLYAPYQIKRSHAQNGLQENGNLLMG</sequence>